<dbReference type="Pfam" id="PF21294">
    <property type="entry name" value="Polysacc_lyase_14"/>
    <property type="match status" value="2"/>
</dbReference>
<dbReference type="PANTHER" id="PTHR40124:SF1">
    <property type="entry name" value="DISAGGREGATASE RELATED REPEAT PROTEIN"/>
    <property type="match status" value="1"/>
</dbReference>
<evidence type="ECO:0000313" key="5">
    <source>
        <dbReference type="Proteomes" id="UP000613580"/>
    </source>
</evidence>
<evidence type="ECO:0000256" key="2">
    <source>
        <dbReference type="SAM" id="SignalP"/>
    </source>
</evidence>
<protein>
    <recommendedName>
        <fullName evidence="3">Polysaccharide lyase 14 domain-containing protein</fullName>
    </recommendedName>
</protein>
<dbReference type="PANTHER" id="PTHR40124">
    <property type="match status" value="1"/>
</dbReference>
<sequence>MRLAGPTLFFLTLHLLVCRFTLAHSIPLPARDLDDSTDSAILIGDESTTDQLALPTPDPVAPPAEGPTTDAEVLMDPSITATTTAETTTDQPVLLPTSDAGGSATDAEVLMGPPTTVTVPANATVTNVITVFVSSPTSTPTSTISPTTPSTDISPDRSSPSGSQWAAPPRMSEMTSFNISKFSTGSQNFRLVDGIPAHATAASSSSSTSTPTSTDGAGILGLVNGIGGILQASPSPTPHKPFGDARYTTWNNQTTAMQVVYPAGSANPSATPQGGAQFYASPIPLQSAQVVTLAYSVFFPDGFDWVHGGKMPGLYGGKMGCSGGDAAVDCFSTRLMWREDGQGELYLYAEKDKQTQALCADPQSECNAQYGFSIGRGSFYFATGMWTYVAQTVKLNTPGEQNGEFTLVVNGVRVIHRTDIFYRDAPSGSARATSTTTVSPTTTQGVDGGLVGLIPLLGPLVGAIARRTVDVVPFSFVHPTTAAKPPQVFASGQGFILYPDEPANDTTTTTMTPVSDQAAQKPTKPVGFSGIFFSTFFGGHGDYYTTPVDQYAWFKDFSLTSDT</sequence>
<gene>
    <name evidence="4" type="ORF">HMN09_00127900</name>
</gene>
<evidence type="ECO:0000313" key="4">
    <source>
        <dbReference type="EMBL" id="KAF7323469.1"/>
    </source>
</evidence>
<keyword evidence="2" id="KW-0732">Signal</keyword>
<comment type="caution">
    <text evidence="4">The sequence shown here is derived from an EMBL/GenBank/DDBJ whole genome shotgun (WGS) entry which is preliminary data.</text>
</comment>
<dbReference type="Proteomes" id="UP000613580">
    <property type="component" value="Unassembled WGS sequence"/>
</dbReference>
<feature type="domain" description="Polysaccharide lyase 14" evidence="3">
    <location>
        <begin position="523"/>
        <end position="557"/>
    </location>
</feature>
<dbReference type="Gene3D" id="2.60.120.200">
    <property type="match status" value="2"/>
</dbReference>
<dbReference type="AlphaFoldDB" id="A0A8H6WSW4"/>
<evidence type="ECO:0000256" key="1">
    <source>
        <dbReference type="SAM" id="MobiDB-lite"/>
    </source>
</evidence>
<feature type="compositionally biased region" description="Low complexity" evidence="1">
    <location>
        <begin position="135"/>
        <end position="161"/>
    </location>
</feature>
<feature type="chain" id="PRO_5034938076" description="Polysaccharide lyase 14 domain-containing protein" evidence="2">
    <location>
        <begin position="24"/>
        <end position="563"/>
    </location>
</feature>
<feature type="domain" description="Polysaccharide lyase 14" evidence="3">
    <location>
        <begin position="251"/>
        <end position="432"/>
    </location>
</feature>
<evidence type="ECO:0000259" key="3">
    <source>
        <dbReference type="Pfam" id="PF21294"/>
    </source>
</evidence>
<keyword evidence="5" id="KW-1185">Reference proteome</keyword>
<proteinExistence type="predicted"/>
<reference evidence="4" key="1">
    <citation type="submission" date="2020-05" db="EMBL/GenBank/DDBJ databases">
        <title>Mycena genomes resolve the evolution of fungal bioluminescence.</title>
        <authorList>
            <person name="Tsai I.J."/>
        </authorList>
    </citation>
    <scope>NUCLEOTIDE SEQUENCE</scope>
    <source>
        <strain evidence="4">110903Hualien_Pintung</strain>
    </source>
</reference>
<dbReference type="EMBL" id="JACAZE010000001">
    <property type="protein sequence ID" value="KAF7323469.1"/>
    <property type="molecule type" value="Genomic_DNA"/>
</dbReference>
<feature type="region of interest" description="Disordered" evidence="1">
    <location>
        <begin position="46"/>
        <end position="71"/>
    </location>
</feature>
<dbReference type="InterPro" id="IPR048958">
    <property type="entry name" value="Polysacc_lyase_14"/>
</dbReference>
<dbReference type="OrthoDB" id="10069995at2759"/>
<organism evidence="4 5">
    <name type="scientific">Mycena chlorophos</name>
    <name type="common">Agaric fungus</name>
    <name type="synonym">Agaricus chlorophos</name>
    <dbReference type="NCBI Taxonomy" id="658473"/>
    <lineage>
        <taxon>Eukaryota</taxon>
        <taxon>Fungi</taxon>
        <taxon>Dikarya</taxon>
        <taxon>Basidiomycota</taxon>
        <taxon>Agaricomycotina</taxon>
        <taxon>Agaricomycetes</taxon>
        <taxon>Agaricomycetidae</taxon>
        <taxon>Agaricales</taxon>
        <taxon>Marasmiineae</taxon>
        <taxon>Mycenaceae</taxon>
        <taxon>Mycena</taxon>
    </lineage>
</organism>
<feature type="compositionally biased region" description="Pro residues" evidence="1">
    <location>
        <begin position="56"/>
        <end position="65"/>
    </location>
</feature>
<accession>A0A8H6WSW4</accession>
<feature type="signal peptide" evidence="2">
    <location>
        <begin position="1"/>
        <end position="23"/>
    </location>
</feature>
<feature type="region of interest" description="Disordered" evidence="1">
    <location>
        <begin position="135"/>
        <end position="169"/>
    </location>
</feature>
<name>A0A8H6WSW4_MYCCL</name>